<feature type="region of interest" description="Disordered" evidence="1">
    <location>
        <begin position="1"/>
        <end position="65"/>
    </location>
</feature>
<feature type="compositionally biased region" description="Basic and acidic residues" evidence="1">
    <location>
        <begin position="575"/>
        <end position="588"/>
    </location>
</feature>
<feature type="region of interest" description="Disordered" evidence="1">
    <location>
        <begin position="335"/>
        <end position="360"/>
    </location>
</feature>
<feature type="region of interest" description="Disordered" evidence="1">
    <location>
        <begin position="542"/>
        <end position="601"/>
    </location>
</feature>
<feature type="compositionally biased region" description="Low complexity" evidence="1">
    <location>
        <begin position="440"/>
        <end position="458"/>
    </location>
</feature>
<comment type="caution">
    <text evidence="3">The sequence shown here is derived from an EMBL/GenBank/DDBJ whole genome shotgun (WGS) entry which is preliminary data.</text>
</comment>
<feature type="transmembrane region" description="Helical" evidence="2">
    <location>
        <begin position="368"/>
        <end position="392"/>
    </location>
</feature>
<dbReference type="STRING" id="5288.A0A5C5FKJ9"/>
<feature type="region of interest" description="Disordered" evidence="1">
    <location>
        <begin position="474"/>
        <end position="497"/>
    </location>
</feature>
<evidence type="ECO:0000313" key="4">
    <source>
        <dbReference type="Proteomes" id="UP000311382"/>
    </source>
</evidence>
<dbReference type="AlphaFoldDB" id="A0A5C5FKJ9"/>
<sequence length="601" mass="61000">MGTPPALEARASPRGPLPTSPLVPAPSTPLHTPTQTPFAHPTLPEYPPQHAYQVPAPPASSRASHTAAPVFISNSSRYSPRRLKSDRRVASAPATYIDSPCDPARRPEVEWDRGASLSRRGSSTGFEKRPRTRERRRVSADGTAGDASLDRRQWQIPQAEGYPSCYYVDLSVFTCYPEQNTTLVQDDYSLAIWNSAQPSFINRGYVDVYLYNADTQDVATSWRNESNAQGMIGIVPDDPWWPSGQTAQEWFGDNARNRSTPYFFVVVPAGDSLTGGEVHGATFTAIQTAAPTSLSSALAALTTSSLSSVSSSSLASLSSLSSLSALSASSLSSASASASGPSGSGTSRSGPGSLQNESSSGGPSIPNYAIALIVVLGFLALLAGAIAVYCCLGRGRRRRRQDEAAAAAAAAAGAGRRGASSGDLTDLGSTEPMLGGGAAAGAASRGSRSSSRAAPPPAGAALLGAGALGGAAAAGGGGGGGGGGTRDPEKDDDNTLSQSDAARMAEAFRAALRKPEYAPAVPPVAGALGGVGAGMGAVVAGPGAGPSPTGGREGTDSSGSGGSSREDGNGVGRGIMEEELRSEGKSMRSVEGGGKRWGRTG</sequence>
<keyword evidence="2" id="KW-0472">Membrane</keyword>
<accession>A0A5C5FKJ9</accession>
<feature type="region of interest" description="Disordered" evidence="1">
    <location>
        <begin position="78"/>
        <end position="151"/>
    </location>
</feature>
<dbReference type="Proteomes" id="UP000311382">
    <property type="component" value="Unassembled WGS sequence"/>
</dbReference>
<organism evidence="3 4">
    <name type="scientific">Rhodotorula diobovata</name>
    <dbReference type="NCBI Taxonomy" id="5288"/>
    <lineage>
        <taxon>Eukaryota</taxon>
        <taxon>Fungi</taxon>
        <taxon>Dikarya</taxon>
        <taxon>Basidiomycota</taxon>
        <taxon>Pucciniomycotina</taxon>
        <taxon>Microbotryomycetes</taxon>
        <taxon>Sporidiobolales</taxon>
        <taxon>Sporidiobolaceae</taxon>
        <taxon>Rhodotorula</taxon>
    </lineage>
</organism>
<name>A0A5C5FKJ9_9BASI</name>
<proteinExistence type="predicted"/>
<gene>
    <name evidence="3" type="ORF">DMC30DRAFT_125288</name>
</gene>
<keyword evidence="4" id="KW-1185">Reference proteome</keyword>
<feature type="compositionally biased region" description="Low complexity" evidence="1">
    <location>
        <begin position="410"/>
        <end position="419"/>
    </location>
</feature>
<evidence type="ECO:0000313" key="3">
    <source>
        <dbReference type="EMBL" id="TNY17373.1"/>
    </source>
</evidence>
<feature type="compositionally biased region" description="Low complexity" evidence="1">
    <location>
        <begin position="335"/>
        <end position="354"/>
    </location>
</feature>
<feature type="region of interest" description="Disordered" evidence="1">
    <location>
        <begin position="410"/>
        <end position="458"/>
    </location>
</feature>
<protein>
    <submittedName>
        <fullName evidence="3">Uncharacterized protein</fullName>
    </submittedName>
</protein>
<reference evidence="3 4" key="1">
    <citation type="submission" date="2019-03" db="EMBL/GenBank/DDBJ databases">
        <title>Rhodosporidium diobovatum UCD-FST 08-225 genome sequencing, assembly, and annotation.</title>
        <authorList>
            <person name="Fakankun I.U."/>
            <person name="Fristensky B."/>
            <person name="Levin D.B."/>
        </authorList>
    </citation>
    <scope>NUCLEOTIDE SEQUENCE [LARGE SCALE GENOMIC DNA]</scope>
    <source>
        <strain evidence="3 4">UCD-FST 08-225</strain>
    </source>
</reference>
<keyword evidence="2" id="KW-1133">Transmembrane helix</keyword>
<dbReference type="OrthoDB" id="2278929at2759"/>
<feature type="compositionally biased region" description="Basic and acidic residues" evidence="1">
    <location>
        <begin position="103"/>
        <end position="113"/>
    </location>
</feature>
<dbReference type="EMBL" id="SOZI01000210">
    <property type="protein sequence ID" value="TNY17373.1"/>
    <property type="molecule type" value="Genomic_DNA"/>
</dbReference>
<keyword evidence="2" id="KW-0812">Transmembrane</keyword>
<evidence type="ECO:0000256" key="1">
    <source>
        <dbReference type="SAM" id="MobiDB-lite"/>
    </source>
</evidence>
<feature type="compositionally biased region" description="Gly residues" evidence="1">
    <location>
        <begin position="474"/>
        <end position="485"/>
    </location>
</feature>
<evidence type="ECO:0000256" key="2">
    <source>
        <dbReference type="SAM" id="Phobius"/>
    </source>
</evidence>
<feature type="compositionally biased region" description="Pro residues" evidence="1">
    <location>
        <begin position="15"/>
        <end position="27"/>
    </location>
</feature>